<dbReference type="InterPro" id="IPR003265">
    <property type="entry name" value="HhH-GPD_domain"/>
</dbReference>
<dbReference type="InterPro" id="IPR037046">
    <property type="entry name" value="AlkA_N_sf"/>
</dbReference>
<protein>
    <recommendedName>
        <fullName evidence="2">DNA-3-methyladenine glycosylase II</fullName>
        <ecNumber evidence="2">3.2.2.21</ecNumber>
    </recommendedName>
</protein>
<organism evidence="6 7">
    <name type="scientific">Glutamicibacter creatinolyticus</name>
    <dbReference type="NCBI Taxonomy" id="162496"/>
    <lineage>
        <taxon>Bacteria</taxon>
        <taxon>Bacillati</taxon>
        <taxon>Actinomycetota</taxon>
        <taxon>Actinomycetes</taxon>
        <taxon>Micrococcales</taxon>
        <taxon>Micrococcaceae</taxon>
        <taxon>Glutamicibacter</taxon>
    </lineage>
</organism>
<feature type="domain" description="HhH-GPD" evidence="5">
    <location>
        <begin position="130"/>
        <end position="280"/>
    </location>
</feature>
<dbReference type="GO" id="GO:0032131">
    <property type="term" value="F:alkylated DNA binding"/>
    <property type="evidence" value="ECO:0007669"/>
    <property type="project" value="TreeGrafter"/>
</dbReference>
<name>A0A5B7WQ55_9MICC</name>
<dbReference type="KEGG" id="gcr:GcLGCM259_0501"/>
<keyword evidence="3" id="KW-0227">DNA damage</keyword>
<dbReference type="RefSeq" id="WP_171021091.1">
    <property type="nucleotide sequence ID" value="NZ_CP034412.1"/>
</dbReference>
<dbReference type="SMART" id="SM00478">
    <property type="entry name" value="ENDO3c"/>
    <property type="match status" value="1"/>
</dbReference>
<dbReference type="GO" id="GO:0032993">
    <property type="term" value="C:protein-DNA complex"/>
    <property type="evidence" value="ECO:0007669"/>
    <property type="project" value="TreeGrafter"/>
</dbReference>
<evidence type="ECO:0000256" key="1">
    <source>
        <dbReference type="ARBA" id="ARBA00000086"/>
    </source>
</evidence>
<dbReference type="Gene3D" id="1.10.340.30">
    <property type="entry name" value="Hypothetical protein, domain 2"/>
    <property type="match status" value="1"/>
</dbReference>
<evidence type="ECO:0000259" key="5">
    <source>
        <dbReference type="SMART" id="SM00478"/>
    </source>
</evidence>
<dbReference type="AlphaFoldDB" id="A0A5B7WQ55"/>
<dbReference type="GO" id="GO:0043916">
    <property type="term" value="F:DNA-7-methylguanine glycosylase activity"/>
    <property type="evidence" value="ECO:0007669"/>
    <property type="project" value="TreeGrafter"/>
</dbReference>
<dbReference type="Pfam" id="PF00730">
    <property type="entry name" value="HhH-GPD"/>
    <property type="match status" value="1"/>
</dbReference>
<dbReference type="InterPro" id="IPR011257">
    <property type="entry name" value="DNA_glycosylase"/>
</dbReference>
<sequence>MTHRFRLTSTGALDVAHLFQVLQVHSLPIQETLDPAQGTITRLLRTATGWQLTELRVDAGGVGVTTEAPASAEAGLRDAVTHWLGLAQDGTAGLRRLSRDPLLSACARRHPHLRLISYPDFFEALVTTVLGQQISTRAARTLALRLVTALGVEHASGFHAFPEAARVAGTSVPDLVSIIRCPASRAATLQRVAQWYLDFGPSMKAPAPQLRQSLLALKGVGPWTVDYVALRGLRDPRVFLASDLVVRRALQLLGWEQKASLLDWEKDNALATVLLWKVAGELGALPGAGALPM</sequence>
<dbReference type="CDD" id="cd00056">
    <property type="entry name" value="ENDO3c"/>
    <property type="match status" value="1"/>
</dbReference>
<dbReference type="GO" id="GO:0008725">
    <property type="term" value="F:DNA-3-methyladenine glycosylase activity"/>
    <property type="evidence" value="ECO:0007669"/>
    <property type="project" value="TreeGrafter"/>
</dbReference>
<accession>A0A5B7WQ55</accession>
<dbReference type="PANTHER" id="PTHR43003">
    <property type="entry name" value="DNA-3-METHYLADENINE GLYCOSYLASE"/>
    <property type="match status" value="1"/>
</dbReference>
<dbReference type="EC" id="3.2.2.21" evidence="2"/>
<evidence type="ECO:0000256" key="4">
    <source>
        <dbReference type="ARBA" id="ARBA00023204"/>
    </source>
</evidence>
<comment type="catalytic activity">
    <reaction evidence="1">
        <text>Hydrolysis of alkylated DNA, releasing 3-methyladenine, 3-methylguanine, 7-methylguanine and 7-methyladenine.</text>
        <dbReference type="EC" id="3.2.2.21"/>
    </reaction>
</comment>
<evidence type="ECO:0000256" key="3">
    <source>
        <dbReference type="ARBA" id="ARBA00022763"/>
    </source>
</evidence>
<evidence type="ECO:0000256" key="2">
    <source>
        <dbReference type="ARBA" id="ARBA00012000"/>
    </source>
</evidence>
<dbReference type="Gene3D" id="3.30.310.20">
    <property type="entry name" value="DNA-3-methyladenine glycosylase AlkA, N-terminal domain"/>
    <property type="match status" value="1"/>
</dbReference>
<gene>
    <name evidence="6" type="ORF">GcLGCM259_0501</name>
</gene>
<dbReference type="EMBL" id="CP034412">
    <property type="protein sequence ID" value="QCY46266.1"/>
    <property type="molecule type" value="Genomic_DNA"/>
</dbReference>
<dbReference type="GO" id="GO:0006307">
    <property type="term" value="P:DNA alkylation repair"/>
    <property type="evidence" value="ECO:0007669"/>
    <property type="project" value="TreeGrafter"/>
</dbReference>
<keyword evidence="4" id="KW-0234">DNA repair</keyword>
<evidence type="ECO:0000313" key="7">
    <source>
        <dbReference type="Proteomes" id="UP000307000"/>
    </source>
</evidence>
<dbReference type="PANTHER" id="PTHR43003:SF13">
    <property type="entry name" value="DNA-3-METHYLADENINE GLYCOSYLASE 2"/>
    <property type="match status" value="1"/>
</dbReference>
<evidence type="ECO:0000313" key="6">
    <source>
        <dbReference type="EMBL" id="QCY46266.1"/>
    </source>
</evidence>
<proteinExistence type="predicted"/>
<dbReference type="GO" id="GO:0006285">
    <property type="term" value="P:base-excision repair, AP site formation"/>
    <property type="evidence" value="ECO:0007669"/>
    <property type="project" value="TreeGrafter"/>
</dbReference>
<reference evidence="6 7" key="1">
    <citation type="submission" date="2018-12" db="EMBL/GenBank/DDBJ databases">
        <title>Complete Genome Sequence of Glutamicibacter creatinolyticus strain LGCM259,isolated from an abscess of a 12-year-old mare in Italy.</title>
        <authorList>
            <person name="Santos R.G."/>
            <person name="Silva A.L."/>
            <person name="Seyffert N."/>
            <person name="Castro T.L.P."/>
            <person name="Attili A.R."/>
            <person name="Rifici C."/>
            <person name="Mazzullo G."/>
            <person name="Brenig B."/>
            <person name="Venanzi F."/>
            <person name="Azevedo V."/>
        </authorList>
    </citation>
    <scope>NUCLEOTIDE SEQUENCE [LARGE SCALE GENOMIC DNA]</scope>
    <source>
        <strain evidence="6 7">LGCM 259</strain>
    </source>
</reference>
<dbReference type="Proteomes" id="UP000307000">
    <property type="component" value="Chromosome"/>
</dbReference>
<dbReference type="InterPro" id="IPR051912">
    <property type="entry name" value="Alkylbase_DNA_Glycosylase/TA"/>
</dbReference>
<keyword evidence="7" id="KW-1185">Reference proteome</keyword>
<dbReference type="SUPFAM" id="SSF48150">
    <property type="entry name" value="DNA-glycosylase"/>
    <property type="match status" value="1"/>
</dbReference>
<dbReference type="GO" id="GO:0005737">
    <property type="term" value="C:cytoplasm"/>
    <property type="evidence" value="ECO:0007669"/>
    <property type="project" value="TreeGrafter"/>
</dbReference>